<dbReference type="OrthoDB" id="301200at2157"/>
<name>A0A1I6ICG8_9EURY</name>
<dbReference type="Gene3D" id="3.40.190.10">
    <property type="entry name" value="Periplasmic binding protein-like II"/>
    <property type="match status" value="1"/>
</dbReference>
<dbReference type="RefSeq" id="WP_175501564.1">
    <property type="nucleotide sequence ID" value="NZ_FOYS01000005.1"/>
</dbReference>
<gene>
    <name evidence="1" type="ORF">SAMN04488124_3026</name>
</gene>
<organism evidence="1 2">
    <name type="scientific">Halogeometricum limi</name>
    <dbReference type="NCBI Taxonomy" id="555875"/>
    <lineage>
        <taxon>Archaea</taxon>
        <taxon>Methanobacteriati</taxon>
        <taxon>Methanobacteriota</taxon>
        <taxon>Stenosarchaea group</taxon>
        <taxon>Halobacteria</taxon>
        <taxon>Halobacteriales</taxon>
        <taxon>Haloferacaceae</taxon>
        <taxon>Halogeometricum</taxon>
    </lineage>
</organism>
<dbReference type="SUPFAM" id="SSF53850">
    <property type="entry name" value="Periplasmic binding protein-like II"/>
    <property type="match status" value="1"/>
</dbReference>
<dbReference type="STRING" id="555875.SAMN04488124_3026"/>
<accession>A0A1I6ICG8</accession>
<keyword evidence="2" id="KW-1185">Reference proteome</keyword>
<protein>
    <submittedName>
        <fullName evidence="1">Uncharacterized protein</fullName>
    </submittedName>
</protein>
<dbReference type="Proteomes" id="UP000243250">
    <property type="component" value="Unassembled WGS sequence"/>
</dbReference>
<reference evidence="2" key="1">
    <citation type="submission" date="2016-10" db="EMBL/GenBank/DDBJ databases">
        <authorList>
            <person name="Varghese N."/>
            <person name="Submissions S."/>
        </authorList>
    </citation>
    <scope>NUCLEOTIDE SEQUENCE [LARGE SCALE GENOMIC DNA]</scope>
    <source>
        <strain evidence="2">CGMCC 1.8711</strain>
    </source>
</reference>
<sequence>MARSRRTFLKAAGIASATTFAGCLGGSNSGGSGNGGGGGSGSEQSEVNITLAPDGFLGIIMDHIHKDTDILSDAMSEVGYTANVQTSWEDSALFASGGPDFSTMSSLEAALLATEREMDLSVIGRISPQYMGWMVDTGGDYDPDETGSVQASIDAIVEDDALVGIGAWNGGHVPSDTIALQEVFGYEFSQEGGDFRVTTADYIAIPQLINDGKLAAGSTSPEHGGAKFLAGGKDEITELFWGTDVAKENGLGVPQLNSLITTQEFVEQHGDAAAAMQSALKEGVAWLFDDPKGIMTEEAHIEQLGVNTAEEAEYIVDWGINLEYNLQTPMMFEDPSLTDSFIEADKTAIQQANDIGFVPDGWQDRITYTQVDEL</sequence>
<dbReference type="InterPro" id="IPR006311">
    <property type="entry name" value="TAT_signal"/>
</dbReference>
<dbReference type="PROSITE" id="PS51318">
    <property type="entry name" value="TAT"/>
    <property type="match status" value="1"/>
</dbReference>
<evidence type="ECO:0000313" key="2">
    <source>
        <dbReference type="Proteomes" id="UP000243250"/>
    </source>
</evidence>
<proteinExistence type="predicted"/>
<dbReference type="AlphaFoldDB" id="A0A1I6ICG8"/>
<dbReference type="PROSITE" id="PS51257">
    <property type="entry name" value="PROKAR_LIPOPROTEIN"/>
    <property type="match status" value="1"/>
</dbReference>
<dbReference type="EMBL" id="FOYS01000005">
    <property type="protein sequence ID" value="SFR64309.1"/>
    <property type="molecule type" value="Genomic_DNA"/>
</dbReference>
<evidence type="ECO:0000313" key="1">
    <source>
        <dbReference type="EMBL" id="SFR64309.1"/>
    </source>
</evidence>